<keyword evidence="3" id="KW-1185">Reference proteome</keyword>
<dbReference type="Gene3D" id="3.40.50.720">
    <property type="entry name" value="NAD(P)-binding Rossmann-like Domain"/>
    <property type="match status" value="1"/>
</dbReference>
<evidence type="ECO:0000313" key="3">
    <source>
        <dbReference type="Proteomes" id="UP000005387"/>
    </source>
</evidence>
<dbReference type="Pfam" id="PF07993">
    <property type="entry name" value="NAD_binding_4"/>
    <property type="match status" value="1"/>
</dbReference>
<dbReference type="InterPro" id="IPR036291">
    <property type="entry name" value="NAD(P)-bd_dom_sf"/>
</dbReference>
<proteinExistence type="predicted"/>
<dbReference type="InterPro" id="IPR050177">
    <property type="entry name" value="Lipid_A_modif_metabolic_enz"/>
</dbReference>
<organism evidence="2 3">
    <name type="scientific">Paenibacillus curdlanolyticus YK9</name>
    <dbReference type="NCBI Taxonomy" id="717606"/>
    <lineage>
        <taxon>Bacteria</taxon>
        <taxon>Bacillati</taxon>
        <taxon>Bacillota</taxon>
        <taxon>Bacilli</taxon>
        <taxon>Bacillales</taxon>
        <taxon>Paenibacillaceae</taxon>
        <taxon>Paenibacillus</taxon>
    </lineage>
</organism>
<name>E0I5X7_9BACL</name>
<dbReference type="SUPFAM" id="SSF51735">
    <property type="entry name" value="NAD(P)-binding Rossmann-fold domains"/>
    <property type="match status" value="1"/>
</dbReference>
<dbReference type="AlphaFoldDB" id="E0I5X7"/>
<protein>
    <submittedName>
        <fullName evidence="2">Male sterility domain protein</fullName>
    </submittedName>
</protein>
<dbReference type="eggNOG" id="COG0451">
    <property type="taxonomic scope" value="Bacteria"/>
</dbReference>
<dbReference type="RefSeq" id="WP_006037064.1">
    <property type="nucleotide sequence ID" value="NZ_AEDD01000002.1"/>
</dbReference>
<dbReference type="EMBL" id="AEDD01000002">
    <property type="protein sequence ID" value="EFM12369.1"/>
    <property type="molecule type" value="Genomic_DNA"/>
</dbReference>
<dbReference type="InterPro" id="IPR013120">
    <property type="entry name" value="FAR_NAD-bd"/>
</dbReference>
<dbReference type="Proteomes" id="UP000005387">
    <property type="component" value="Unassembled WGS sequence"/>
</dbReference>
<evidence type="ECO:0000259" key="1">
    <source>
        <dbReference type="Pfam" id="PF07993"/>
    </source>
</evidence>
<accession>E0I5X7</accession>
<feature type="domain" description="Thioester reductase (TE)" evidence="1">
    <location>
        <begin position="15"/>
        <end position="274"/>
    </location>
</feature>
<sequence length="384" mass="44851">MMSDMASPFYGNILITGVTGLIGRHLLYEYIHYFLQHQWQGNLYVLMRSKKSASASERLEHILRHEFAPNYFKVYPYDRVRQKIKIIEGSIEDKDLIGKMKSVIPFNEKVYVIHCAGSVNLLNTEQAEKEVQHNNVMGTQNLLHAALDFNSKFIFISTAFSCGIVNGTIGNDYSQFNKNTFRNPYEQSKLAIERMVEQECLKKEREYQILRPSAVCGRMIDPPLYYTSKIDVMYGWTKFFWNMKKQEASDHIRIHMAEHTVLNVVPVDFVAKSIVRLFSQNIPYVNLTYPKSLSNRGLYGQMLQSIGFSNYSFVDVLPDHLNKGERLYYRLIDKVYSPYLNNCTIEYDTNELNKRINSHDIPEIDLHHLTEFAMEFDFDDSLIY</sequence>
<dbReference type="STRING" id="717606.PaecuDRAFT_1049"/>
<reference evidence="2 3" key="1">
    <citation type="submission" date="2010-07" db="EMBL/GenBank/DDBJ databases">
        <title>The draft genome of Paenibacillus curdlanolyticus YK9.</title>
        <authorList>
            <consortium name="US DOE Joint Genome Institute (JGI-PGF)"/>
            <person name="Lucas S."/>
            <person name="Copeland A."/>
            <person name="Lapidus A."/>
            <person name="Cheng J.-F."/>
            <person name="Bruce D."/>
            <person name="Goodwin L."/>
            <person name="Pitluck S."/>
            <person name="Land M.L."/>
            <person name="Hauser L."/>
            <person name="Chang Y.-J."/>
            <person name="Jeffries C."/>
            <person name="Anderson I.J."/>
            <person name="Johnson E."/>
            <person name="Loganathan U."/>
            <person name="Mulhopadhyay B."/>
            <person name="Kyrpides N."/>
            <person name="Woyke T.J."/>
        </authorList>
    </citation>
    <scope>NUCLEOTIDE SEQUENCE [LARGE SCALE GENOMIC DNA]</scope>
    <source>
        <strain evidence="2 3">YK9</strain>
    </source>
</reference>
<gene>
    <name evidence="2" type="ORF">PaecuDRAFT_1049</name>
</gene>
<evidence type="ECO:0000313" key="2">
    <source>
        <dbReference type="EMBL" id="EFM12369.1"/>
    </source>
</evidence>
<dbReference type="PANTHER" id="PTHR43245:SF51">
    <property type="entry name" value="SHORT CHAIN DEHYDROGENASE_REDUCTASE FAMILY 42E, MEMBER 2"/>
    <property type="match status" value="1"/>
</dbReference>
<dbReference type="OrthoDB" id="9807212at2"/>
<dbReference type="PANTHER" id="PTHR43245">
    <property type="entry name" value="BIFUNCTIONAL POLYMYXIN RESISTANCE PROTEIN ARNA"/>
    <property type="match status" value="1"/>
</dbReference>